<evidence type="ECO:0000313" key="2">
    <source>
        <dbReference type="EMBL" id="HIU40177.1"/>
    </source>
</evidence>
<proteinExistence type="predicted"/>
<dbReference type="EMBL" id="DVMT01000027">
    <property type="protein sequence ID" value="HIU40177.1"/>
    <property type="molecule type" value="Genomic_DNA"/>
</dbReference>
<dbReference type="InterPro" id="IPR003607">
    <property type="entry name" value="HD/PDEase_dom"/>
</dbReference>
<protein>
    <submittedName>
        <fullName evidence="2">HD domain-containing protein</fullName>
    </submittedName>
</protein>
<gene>
    <name evidence="2" type="ORF">IAB68_02610</name>
</gene>
<dbReference type="Gene3D" id="1.10.472.50">
    <property type="entry name" value="HD-domain/PDEase-like"/>
    <property type="match status" value="1"/>
</dbReference>
<dbReference type="InterPro" id="IPR006674">
    <property type="entry name" value="HD_domain"/>
</dbReference>
<reference evidence="2" key="2">
    <citation type="journal article" date="2021" name="PeerJ">
        <title>Extensive microbial diversity within the chicken gut microbiome revealed by metagenomics and culture.</title>
        <authorList>
            <person name="Gilroy R."/>
            <person name="Ravi A."/>
            <person name="Getino M."/>
            <person name="Pursley I."/>
            <person name="Horton D.L."/>
            <person name="Alikhan N.F."/>
            <person name="Baker D."/>
            <person name="Gharbi K."/>
            <person name="Hall N."/>
            <person name="Watson M."/>
            <person name="Adriaenssens E.M."/>
            <person name="Foster-Nyarko E."/>
            <person name="Jarju S."/>
            <person name="Secka A."/>
            <person name="Antonio M."/>
            <person name="Oren A."/>
            <person name="Chaudhuri R.R."/>
            <person name="La Ragione R."/>
            <person name="Hildebrand F."/>
            <person name="Pallen M.J."/>
        </authorList>
    </citation>
    <scope>NUCLEOTIDE SEQUENCE</scope>
    <source>
        <strain evidence="2">CHK193-30670</strain>
    </source>
</reference>
<reference evidence="2" key="1">
    <citation type="submission" date="2020-10" db="EMBL/GenBank/DDBJ databases">
        <authorList>
            <person name="Gilroy R."/>
        </authorList>
    </citation>
    <scope>NUCLEOTIDE SEQUENCE</scope>
    <source>
        <strain evidence="2">CHK193-30670</strain>
    </source>
</reference>
<dbReference type="SUPFAM" id="SSF109604">
    <property type="entry name" value="HD-domain/PDEase-like"/>
    <property type="match status" value="1"/>
</dbReference>
<dbReference type="CDD" id="cd00077">
    <property type="entry name" value="HDc"/>
    <property type="match status" value="1"/>
</dbReference>
<accession>A0A9D1IQ58</accession>
<organism evidence="2 3">
    <name type="scientific">Candidatus Aphodocola excrementigallinarum</name>
    <dbReference type="NCBI Taxonomy" id="2840670"/>
    <lineage>
        <taxon>Bacteria</taxon>
        <taxon>Bacillati</taxon>
        <taxon>Bacillota</taxon>
        <taxon>Bacilli</taxon>
        <taxon>Candidatus Aphodocola</taxon>
    </lineage>
</organism>
<evidence type="ECO:0000259" key="1">
    <source>
        <dbReference type="Pfam" id="PF01966"/>
    </source>
</evidence>
<dbReference type="Proteomes" id="UP000824074">
    <property type="component" value="Unassembled WGS sequence"/>
</dbReference>
<name>A0A9D1IQ58_9FIRM</name>
<evidence type="ECO:0000313" key="3">
    <source>
        <dbReference type="Proteomes" id="UP000824074"/>
    </source>
</evidence>
<dbReference type="Pfam" id="PF01966">
    <property type="entry name" value="HD"/>
    <property type="match status" value="1"/>
</dbReference>
<dbReference type="PANTHER" id="PTHR33594:SF1">
    <property type="entry name" value="HD_PDEASE DOMAIN-CONTAINING PROTEIN"/>
    <property type="match status" value="1"/>
</dbReference>
<dbReference type="PANTHER" id="PTHR33594">
    <property type="entry name" value="SUPERFAMILY HYDROLASE, PUTATIVE (AFU_ORTHOLOGUE AFUA_1G03035)-RELATED"/>
    <property type="match status" value="1"/>
</dbReference>
<comment type="caution">
    <text evidence="2">The sequence shown here is derived from an EMBL/GenBank/DDBJ whole genome shotgun (WGS) entry which is preliminary data.</text>
</comment>
<sequence>MIQKVKKQVSELLNEDNSGHGMDHINRVLELSLKFAEKENANKDIVSLIALLHDVDDYKLFGMDNAENLTNAKNIMEDCNVNKNIQEQVCLALNNIGYSKRLKGCCLTTLEGKIVSDADMCDALGANGILRVYKYSMKNGKPFFNKDAFPIEDMTAEKYTRKCADSSVCHIFEKILKLKNLMLTTSGKKEAKSRHQIVVDFLYHLFQEENAPEWINYLNNYLK</sequence>
<dbReference type="AlphaFoldDB" id="A0A9D1IQ58"/>
<dbReference type="Gene3D" id="1.20.58.1910">
    <property type="match status" value="1"/>
</dbReference>
<feature type="domain" description="HD" evidence="1">
    <location>
        <begin position="23"/>
        <end position="123"/>
    </location>
</feature>